<dbReference type="Pfam" id="PF24731">
    <property type="entry name" value="DUF7683"/>
    <property type="match status" value="1"/>
</dbReference>
<dbReference type="Proteomes" id="UP001170959">
    <property type="component" value="Unassembled WGS sequence"/>
</dbReference>
<dbReference type="RefSeq" id="WP_286493976.1">
    <property type="nucleotide sequence ID" value="NZ_JACAGJ010000006.1"/>
</dbReference>
<comment type="caution">
    <text evidence="2">The sequence shown here is derived from an EMBL/GenBank/DDBJ whole genome shotgun (WGS) entry which is preliminary data.</text>
</comment>
<protein>
    <recommendedName>
        <fullName evidence="1">DUF7683 domain-containing protein</fullName>
    </recommendedName>
</protein>
<sequence>MQNLSRFIEEYDHSDDSLHNEFELEISTEQILAHLDNFILYDDDYPNEIYDSYRLTLQQIEKLKPFLKENTSLIAGFVKYSYFLTCYADSSKLKGPINK</sequence>
<feature type="domain" description="DUF7683" evidence="1">
    <location>
        <begin position="6"/>
        <end position="85"/>
    </location>
</feature>
<name>A0AAJ1QG25_9FLAO</name>
<organism evidence="2 3">
    <name type="scientific">Empedobacter brevis</name>
    <dbReference type="NCBI Taxonomy" id="247"/>
    <lineage>
        <taxon>Bacteria</taxon>
        <taxon>Pseudomonadati</taxon>
        <taxon>Bacteroidota</taxon>
        <taxon>Flavobacteriia</taxon>
        <taxon>Flavobacteriales</taxon>
        <taxon>Weeksellaceae</taxon>
        <taxon>Empedobacter</taxon>
    </lineage>
</organism>
<evidence type="ECO:0000313" key="3">
    <source>
        <dbReference type="Proteomes" id="UP001170959"/>
    </source>
</evidence>
<accession>A0AAJ1QG25</accession>
<evidence type="ECO:0000313" key="2">
    <source>
        <dbReference type="EMBL" id="MDM1073380.1"/>
    </source>
</evidence>
<dbReference type="AlphaFoldDB" id="A0AAJ1QG25"/>
<evidence type="ECO:0000259" key="1">
    <source>
        <dbReference type="Pfam" id="PF24731"/>
    </source>
</evidence>
<proteinExistence type="predicted"/>
<dbReference type="InterPro" id="IPR056100">
    <property type="entry name" value="DUF7683"/>
</dbReference>
<dbReference type="EMBL" id="JACAGJ010000006">
    <property type="protein sequence ID" value="MDM1073380.1"/>
    <property type="molecule type" value="Genomic_DNA"/>
</dbReference>
<reference evidence="2" key="1">
    <citation type="submission" date="2020-06" db="EMBL/GenBank/DDBJ databases">
        <authorList>
            <person name="Dong N."/>
        </authorList>
    </citation>
    <scope>NUCLEOTIDE SEQUENCE</scope>
    <source>
        <strain evidence="2">R655-4</strain>
    </source>
</reference>
<reference evidence="2" key="2">
    <citation type="journal article" date="2022" name="Sci. Total Environ.">
        <title>Prevalence, transmission, and molecular epidemiology of tet(X)-positive bacteria among humans, animals, and environmental niches in China: An epidemiological, and genomic-based study.</title>
        <authorList>
            <person name="Dong N."/>
            <person name="Zeng Y."/>
            <person name="Cai C."/>
            <person name="Sun C."/>
            <person name="Lu J."/>
            <person name="Liu C."/>
            <person name="Zhou H."/>
            <person name="Sun Q."/>
            <person name="Shu L."/>
            <person name="Wang H."/>
            <person name="Wang Y."/>
            <person name="Wang S."/>
            <person name="Wu C."/>
            <person name="Chan E.W."/>
            <person name="Chen G."/>
            <person name="Shen Z."/>
            <person name="Chen S."/>
            <person name="Zhang R."/>
        </authorList>
    </citation>
    <scope>NUCLEOTIDE SEQUENCE</scope>
    <source>
        <strain evidence="2">R655-4</strain>
    </source>
</reference>
<gene>
    <name evidence="2" type="ORF">HX001_12895</name>
</gene>